<gene>
    <name evidence="1" type="ORF">D9757_012286</name>
</gene>
<evidence type="ECO:0000313" key="2">
    <source>
        <dbReference type="Proteomes" id="UP000518752"/>
    </source>
</evidence>
<comment type="caution">
    <text evidence="1">The sequence shown here is derived from an EMBL/GenBank/DDBJ whole genome shotgun (WGS) entry which is preliminary data.</text>
</comment>
<sequence length="187" mass="20174">MTSVTSSLPTIQHFPDNRQLQGVSKFLAFTDHVVSLAYGNGLFGYLDGSIARPAGNNLPQLLAAGAAGGAVHPVATLVNSTTLSLTEWCFRDARLASIIYINVKDPRAIGLKPDDSANTLWVKLQAKFNTQTAAIQTIARKHIDAHIFAKTDPFDDYFNGLNRLKSEAIAVGCSIDDDALVAQFLSR</sequence>
<dbReference type="AlphaFoldDB" id="A0A8H5GPP7"/>
<reference evidence="1 2" key="1">
    <citation type="journal article" date="2020" name="ISME J.">
        <title>Uncovering the hidden diversity of litter-decomposition mechanisms in mushroom-forming fungi.</title>
        <authorList>
            <person name="Floudas D."/>
            <person name="Bentzer J."/>
            <person name="Ahren D."/>
            <person name="Johansson T."/>
            <person name="Persson P."/>
            <person name="Tunlid A."/>
        </authorList>
    </citation>
    <scope>NUCLEOTIDE SEQUENCE [LARGE SCALE GENOMIC DNA]</scope>
    <source>
        <strain evidence="1 2">CBS 406.79</strain>
    </source>
</reference>
<accession>A0A8H5GPP7</accession>
<protein>
    <submittedName>
        <fullName evidence="1">Uncharacterized protein</fullName>
    </submittedName>
</protein>
<dbReference type="Proteomes" id="UP000518752">
    <property type="component" value="Unassembled WGS sequence"/>
</dbReference>
<keyword evidence="2" id="KW-1185">Reference proteome</keyword>
<dbReference type="OrthoDB" id="3054003at2759"/>
<organism evidence="1 2">
    <name type="scientific">Collybiopsis confluens</name>
    <dbReference type="NCBI Taxonomy" id="2823264"/>
    <lineage>
        <taxon>Eukaryota</taxon>
        <taxon>Fungi</taxon>
        <taxon>Dikarya</taxon>
        <taxon>Basidiomycota</taxon>
        <taxon>Agaricomycotina</taxon>
        <taxon>Agaricomycetes</taxon>
        <taxon>Agaricomycetidae</taxon>
        <taxon>Agaricales</taxon>
        <taxon>Marasmiineae</taxon>
        <taxon>Omphalotaceae</taxon>
        <taxon>Collybiopsis</taxon>
    </lineage>
</organism>
<name>A0A8H5GPP7_9AGAR</name>
<evidence type="ECO:0000313" key="1">
    <source>
        <dbReference type="EMBL" id="KAF5368802.1"/>
    </source>
</evidence>
<proteinExistence type="predicted"/>
<dbReference type="EMBL" id="JAACJN010000131">
    <property type="protein sequence ID" value="KAF5368802.1"/>
    <property type="molecule type" value="Genomic_DNA"/>
</dbReference>